<keyword evidence="2" id="KW-0805">Transcription regulation</keyword>
<evidence type="ECO:0000313" key="7">
    <source>
        <dbReference type="Proteomes" id="UP000016570"/>
    </source>
</evidence>
<dbReference type="Gene3D" id="1.10.10.10">
    <property type="entry name" value="Winged helix-like DNA-binding domain superfamily/Winged helix DNA-binding domain"/>
    <property type="match status" value="1"/>
</dbReference>
<dbReference type="NCBIfam" id="NF011573">
    <property type="entry name" value="PRK14997.1"/>
    <property type="match status" value="1"/>
</dbReference>
<comment type="similarity">
    <text evidence="1">Belongs to the LysR transcriptional regulatory family.</text>
</comment>
<dbReference type="InterPro" id="IPR058163">
    <property type="entry name" value="LysR-type_TF_proteobact-type"/>
</dbReference>
<dbReference type="FunFam" id="1.10.10.10:FF:000001">
    <property type="entry name" value="LysR family transcriptional regulator"/>
    <property type="match status" value="1"/>
</dbReference>
<dbReference type="GO" id="GO:0003700">
    <property type="term" value="F:DNA-binding transcription factor activity"/>
    <property type="evidence" value="ECO:0007669"/>
    <property type="project" value="InterPro"/>
</dbReference>
<keyword evidence="7" id="KW-1185">Reference proteome</keyword>
<evidence type="ECO:0000256" key="2">
    <source>
        <dbReference type="ARBA" id="ARBA00023015"/>
    </source>
</evidence>
<feature type="domain" description="HTH lysR-type" evidence="5">
    <location>
        <begin position="1"/>
        <end position="59"/>
    </location>
</feature>
<dbReference type="GO" id="GO:0006351">
    <property type="term" value="P:DNA-templated transcription"/>
    <property type="evidence" value="ECO:0007669"/>
    <property type="project" value="TreeGrafter"/>
</dbReference>
<dbReference type="SUPFAM" id="SSF53850">
    <property type="entry name" value="Periplasmic binding protein-like II"/>
    <property type="match status" value="1"/>
</dbReference>
<dbReference type="InterPro" id="IPR036390">
    <property type="entry name" value="WH_DNA-bd_sf"/>
</dbReference>
<protein>
    <submittedName>
        <fullName evidence="6">Putative LysR family transcriptional regulator</fullName>
    </submittedName>
</protein>
<dbReference type="Gene3D" id="3.40.190.290">
    <property type="match status" value="1"/>
</dbReference>
<evidence type="ECO:0000256" key="1">
    <source>
        <dbReference type="ARBA" id="ARBA00009437"/>
    </source>
</evidence>
<name>U2ZEX2_VIBPR</name>
<dbReference type="GO" id="GO:0043565">
    <property type="term" value="F:sequence-specific DNA binding"/>
    <property type="evidence" value="ECO:0007669"/>
    <property type="project" value="TreeGrafter"/>
</dbReference>
<evidence type="ECO:0000313" key="6">
    <source>
        <dbReference type="EMBL" id="GAD66241.1"/>
    </source>
</evidence>
<keyword evidence="4" id="KW-0804">Transcription</keyword>
<reference evidence="6 7" key="1">
    <citation type="submission" date="2013-09" db="EMBL/GenBank/DDBJ databases">
        <title>Whole genome shotgun sequence of Vibrio proteolyticus NBRC 13287.</title>
        <authorList>
            <person name="Isaki S."/>
            <person name="Hosoyama A."/>
            <person name="Numata M."/>
            <person name="Hashimoto M."/>
            <person name="Hosoyama Y."/>
            <person name="Tsuchikane K."/>
            <person name="Noguchi M."/>
            <person name="Hirakata S."/>
            <person name="Ichikawa N."/>
            <person name="Ohji S."/>
            <person name="Yamazoe A."/>
            <person name="Fujita N."/>
        </authorList>
    </citation>
    <scope>NUCLEOTIDE SEQUENCE [LARGE SCALE GENOMIC DNA]</scope>
    <source>
        <strain evidence="6 7">NBRC 13287</strain>
    </source>
</reference>
<dbReference type="PANTHER" id="PTHR30537:SF31">
    <property type="entry name" value="TRANSCRIPTIONAL REGULATOR, LYSR FAMILY"/>
    <property type="match status" value="1"/>
</dbReference>
<dbReference type="RefSeq" id="WP_021704231.1">
    <property type="nucleotide sequence ID" value="NZ_BATJ01000003.1"/>
</dbReference>
<evidence type="ECO:0000259" key="5">
    <source>
        <dbReference type="PROSITE" id="PS50931"/>
    </source>
</evidence>
<accession>U2ZEX2</accession>
<gene>
    <name evidence="6" type="ORF">VPR01S_03_01500</name>
</gene>
<dbReference type="Proteomes" id="UP000016570">
    <property type="component" value="Unassembled WGS sequence"/>
</dbReference>
<comment type="caution">
    <text evidence="6">The sequence shown here is derived from an EMBL/GenBank/DDBJ whole genome shotgun (WGS) entry which is preliminary data.</text>
</comment>
<dbReference type="InterPro" id="IPR036388">
    <property type="entry name" value="WH-like_DNA-bd_sf"/>
</dbReference>
<dbReference type="SUPFAM" id="SSF46785">
    <property type="entry name" value="Winged helix' DNA-binding domain"/>
    <property type="match status" value="1"/>
</dbReference>
<organism evidence="6 7">
    <name type="scientific">Vibrio proteolyticus NBRC 13287</name>
    <dbReference type="NCBI Taxonomy" id="1219065"/>
    <lineage>
        <taxon>Bacteria</taxon>
        <taxon>Pseudomonadati</taxon>
        <taxon>Pseudomonadota</taxon>
        <taxon>Gammaproteobacteria</taxon>
        <taxon>Vibrionales</taxon>
        <taxon>Vibrionaceae</taxon>
        <taxon>Vibrio</taxon>
    </lineage>
</organism>
<dbReference type="EMBL" id="BATJ01000003">
    <property type="protein sequence ID" value="GAD66241.1"/>
    <property type="molecule type" value="Genomic_DNA"/>
</dbReference>
<dbReference type="Pfam" id="PF00126">
    <property type="entry name" value="HTH_1"/>
    <property type="match status" value="1"/>
</dbReference>
<keyword evidence="3" id="KW-0238">DNA-binding</keyword>
<dbReference type="Pfam" id="PF03466">
    <property type="entry name" value="LysR_substrate"/>
    <property type="match status" value="1"/>
</dbReference>
<dbReference type="PROSITE" id="PS50931">
    <property type="entry name" value="HTH_LYSR"/>
    <property type="match status" value="1"/>
</dbReference>
<sequence>MQDLNDLYYFVQACEYGGFAPASRALGIPKSKLSRRVAGLEERLETKLIYRSTRSFHLTEVGQTYFQHCKAMLIEAESAQNAIDSLKSEPRGTIRLTCPIALLHAHVGCMLADFMMKYPEVNIVLEAANRRVDVISEGIDVAIRVRPEPIENSELVMRVLARRSLRLVASPALVRQYGAPDQLSDLANWPSLGVGQAQHQFVWHWQSPEGRNMEIAYKPRLITTDMVALRNAALASVGVVQLPTLMVTEQLRDNTLISLLPDWTAPAEIIHAVYPSRRGQLPAVRALIDYLVECYKSFEEQ</sequence>
<dbReference type="CDD" id="cd08473">
    <property type="entry name" value="PBP2_CrgA_like_4"/>
    <property type="match status" value="1"/>
</dbReference>
<proteinExistence type="inferred from homology"/>
<evidence type="ECO:0000256" key="3">
    <source>
        <dbReference type="ARBA" id="ARBA00023125"/>
    </source>
</evidence>
<dbReference type="InterPro" id="IPR005119">
    <property type="entry name" value="LysR_subst-bd"/>
</dbReference>
<dbReference type="AlphaFoldDB" id="U2ZEX2"/>
<dbReference type="PANTHER" id="PTHR30537">
    <property type="entry name" value="HTH-TYPE TRANSCRIPTIONAL REGULATOR"/>
    <property type="match status" value="1"/>
</dbReference>
<dbReference type="eggNOG" id="COG0583">
    <property type="taxonomic scope" value="Bacteria"/>
</dbReference>
<evidence type="ECO:0000256" key="4">
    <source>
        <dbReference type="ARBA" id="ARBA00023163"/>
    </source>
</evidence>
<dbReference type="InterPro" id="IPR000847">
    <property type="entry name" value="LysR_HTH_N"/>
</dbReference>
<dbReference type="STRING" id="1219065.VPR01S_03_01500"/>